<dbReference type="OrthoDB" id="1151370at2"/>
<dbReference type="Pfam" id="PF20584">
    <property type="entry name" value="DUF6787"/>
    <property type="match status" value="1"/>
</dbReference>
<keyword evidence="1" id="KW-0472">Membrane</keyword>
<dbReference type="EMBL" id="AJYA01000049">
    <property type="protein sequence ID" value="EIM74079.1"/>
    <property type="molecule type" value="Genomic_DNA"/>
</dbReference>
<comment type="caution">
    <text evidence="3">The sequence shown here is derived from an EMBL/GenBank/DDBJ whole genome shotgun (WGS) entry which is preliminary data.</text>
</comment>
<keyword evidence="1" id="KW-1133">Transmembrane helix</keyword>
<feature type="domain" description="DUF6787" evidence="2">
    <location>
        <begin position="34"/>
        <end position="110"/>
    </location>
</feature>
<proteinExistence type="predicted"/>
<evidence type="ECO:0000313" key="3">
    <source>
        <dbReference type="EMBL" id="EIM74079.1"/>
    </source>
</evidence>
<organism evidence="3 4">
    <name type="scientific">Nitritalea halalkaliphila LW7</name>
    <dbReference type="NCBI Taxonomy" id="1189621"/>
    <lineage>
        <taxon>Bacteria</taxon>
        <taxon>Pseudomonadati</taxon>
        <taxon>Bacteroidota</taxon>
        <taxon>Cytophagia</taxon>
        <taxon>Cytophagales</taxon>
        <taxon>Cyclobacteriaceae</taxon>
        <taxon>Nitritalea</taxon>
    </lineage>
</organism>
<reference evidence="3 4" key="1">
    <citation type="submission" date="2012-05" db="EMBL/GenBank/DDBJ databases">
        <title>Genome sequence of Nitritalea halalkaliphila LW7.</title>
        <authorList>
            <person name="Jangir P.K."/>
            <person name="Singh A."/>
            <person name="Shivaji S."/>
            <person name="Sharma R."/>
        </authorList>
    </citation>
    <scope>NUCLEOTIDE SEQUENCE [LARGE SCALE GENOMIC DNA]</scope>
    <source>
        <strain evidence="3 4">LW7</strain>
    </source>
</reference>
<evidence type="ECO:0000313" key="4">
    <source>
        <dbReference type="Proteomes" id="UP000005551"/>
    </source>
</evidence>
<accession>I5BWX7</accession>
<name>I5BWX7_9BACT</name>
<evidence type="ECO:0000256" key="1">
    <source>
        <dbReference type="SAM" id="Phobius"/>
    </source>
</evidence>
<keyword evidence="4" id="KW-1185">Reference proteome</keyword>
<dbReference type="Proteomes" id="UP000005551">
    <property type="component" value="Unassembled WGS sequence"/>
</dbReference>
<dbReference type="InterPro" id="IPR046714">
    <property type="entry name" value="DUF6787"/>
</dbReference>
<gene>
    <name evidence="3" type="ORF">A3SI_16657</name>
</gene>
<evidence type="ECO:0000259" key="2">
    <source>
        <dbReference type="Pfam" id="PF20584"/>
    </source>
</evidence>
<feature type="transmembrane region" description="Helical" evidence="1">
    <location>
        <begin position="69"/>
        <end position="98"/>
    </location>
</feature>
<dbReference type="AlphaFoldDB" id="I5BWX7"/>
<feature type="transmembrane region" description="Helical" evidence="1">
    <location>
        <begin position="29"/>
        <end position="49"/>
    </location>
</feature>
<dbReference type="PATRIC" id="fig|1189621.3.peg.3456"/>
<dbReference type="RefSeq" id="WP_009056771.1">
    <property type="nucleotide sequence ID" value="NZ_AJYA01000049.1"/>
</dbReference>
<dbReference type="STRING" id="1189621.A3SI_16657"/>
<protein>
    <recommendedName>
        <fullName evidence="2">DUF6787 domain-containing protein</fullName>
    </recommendedName>
</protein>
<sequence length="114" mass="13174">MKKQDIASKSTARPHFMTRLKEKWGLKSMWQVVLILLVFALTGTTVLLIKQPLLQFLGVDMSQGGAWKTVLYLLFVLPLYQLILLFYGALLGQFSFFWEKEKALFRRIFGGRTS</sequence>
<keyword evidence="1" id="KW-0812">Transmembrane</keyword>